<dbReference type="GO" id="GO:0046872">
    <property type="term" value="F:metal ion binding"/>
    <property type="evidence" value="ECO:0007669"/>
    <property type="project" value="UniProtKB-KW"/>
</dbReference>
<name>A0A0W0WXC8_9GAMM</name>
<dbReference type="GO" id="GO:0004659">
    <property type="term" value="F:prenyltransferase activity"/>
    <property type="evidence" value="ECO:0007669"/>
    <property type="project" value="InterPro"/>
</dbReference>
<evidence type="ECO:0000313" key="7">
    <source>
        <dbReference type="EMBL" id="KTD36954.1"/>
    </source>
</evidence>
<dbReference type="PANTHER" id="PTHR12001">
    <property type="entry name" value="GERANYLGERANYL PYROPHOSPHATE SYNTHASE"/>
    <property type="match status" value="1"/>
</dbReference>
<dbReference type="PROSITE" id="PS00723">
    <property type="entry name" value="POLYPRENYL_SYNTHASE_1"/>
    <property type="match status" value="1"/>
</dbReference>
<dbReference type="Proteomes" id="UP000054858">
    <property type="component" value="Unassembled WGS sequence"/>
</dbReference>
<dbReference type="SUPFAM" id="SSF48576">
    <property type="entry name" value="Terpenoid synthases"/>
    <property type="match status" value="1"/>
</dbReference>
<keyword evidence="3 6" id="KW-0808">Transferase</keyword>
<sequence>MAIRRLRMLVSEDFDAVNTLILEKIQSEISLIDNLTHHIVQSGGKRLRPLLVLLASHACGYKGKDHINLAAMIEFFHTATLLHDDVIDGSTLRRGQETANEIWGSKASILVGDYLFIQYMQLMISVGDLNIMRLLTNISHQISCGEIKQLANRHNHSLTIEEYFDIIRSKTSLLFAASASMGALISHADETIYNGLYTYGLHLGNAFQLIDDALDYCADVKTLGKNIGDDLADGKATLPLLHVLKHDTTSRQDKIKESLKKGTLQYLPEILEAIEATGAIDYTRSIAATEVDKALSALQVIPDSVYKEALADLAQYAIQRDH</sequence>
<dbReference type="EMBL" id="LNYP01000031">
    <property type="protein sequence ID" value="KTD36954.1"/>
    <property type="molecule type" value="Genomic_DNA"/>
</dbReference>
<dbReference type="GO" id="GO:0008299">
    <property type="term" value="P:isoprenoid biosynthetic process"/>
    <property type="evidence" value="ECO:0007669"/>
    <property type="project" value="InterPro"/>
</dbReference>
<keyword evidence="4" id="KW-0479">Metal-binding</keyword>
<evidence type="ECO:0000256" key="6">
    <source>
        <dbReference type="RuleBase" id="RU004466"/>
    </source>
</evidence>
<dbReference type="Gene3D" id="1.10.600.10">
    <property type="entry name" value="Farnesyl Diphosphate Synthase"/>
    <property type="match status" value="1"/>
</dbReference>
<gene>
    <name evidence="7" type="primary">ispB</name>
    <name evidence="7" type="ORF">Loak_2090</name>
</gene>
<dbReference type="SFLD" id="SFLDS00005">
    <property type="entry name" value="Isoprenoid_Synthase_Type_I"/>
    <property type="match status" value="1"/>
</dbReference>
<dbReference type="PATRIC" id="fig|29423.5.peg.2192"/>
<dbReference type="InterPro" id="IPR008949">
    <property type="entry name" value="Isoprenoid_synthase_dom_sf"/>
</dbReference>
<comment type="cofactor">
    <cofactor evidence="1">
        <name>Mg(2+)</name>
        <dbReference type="ChEBI" id="CHEBI:18420"/>
    </cofactor>
</comment>
<comment type="caution">
    <text evidence="7">The sequence shown here is derived from an EMBL/GenBank/DDBJ whole genome shotgun (WGS) entry which is preliminary data.</text>
</comment>
<accession>A0A0W0WXC8</accession>
<dbReference type="CDD" id="cd00685">
    <property type="entry name" value="Trans_IPPS_HT"/>
    <property type="match status" value="1"/>
</dbReference>
<evidence type="ECO:0000313" key="8">
    <source>
        <dbReference type="Proteomes" id="UP000054858"/>
    </source>
</evidence>
<comment type="similarity">
    <text evidence="2 6">Belongs to the FPP/GGPP synthase family.</text>
</comment>
<evidence type="ECO:0000256" key="5">
    <source>
        <dbReference type="ARBA" id="ARBA00022842"/>
    </source>
</evidence>
<dbReference type="RefSeq" id="WP_025386171.1">
    <property type="nucleotide sequence ID" value="NZ_LCUA01000001.1"/>
</dbReference>
<reference evidence="7 8" key="1">
    <citation type="submission" date="2015-11" db="EMBL/GenBank/DDBJ databases">
        <title>Genomic analysis of 38 Legionella species identifies large and diverse effector repertoires.</title>
        <authorList>
            <person name="Burstein D."/>
            <person name="Amaro F."/>
            <person name="Zusman T."/>
            <person name="Lifshitz Z."/>
            <person name="Cohen O."/>
            <person name="Gilbert J.A."/>
            <person name="Pupko T."/>
            <person name="Shuman H.A."/>
            <person name="Segal G."/>
        </authorList>
    </citation>
    <scope>NUCLEOTIDE SEQUENCE [LARGE SCALE GENOMIC DNA]</scope>
    <source>
        <strain evidence="7 8">Oak Ridge-10</strain>
    </source>
</reference>
<dbReference type="InterPro" id="IPR000092">
    <property type="entry name" value="Polyprenyl_synt"/>
</dbReference>
<evidence type="ECO:0000256" key="3">
    <source>
        <dbReference type="ARBA" id="ARBA00022679"/>
    </source>
</evidence>
<organism evidence="7 8">
    <name type="scientific">Legionella oakridgensis</name>
    <dbReference type="NCBI Taxonomy" id="29423"/>
    <lineage>
        <taxon>Bacteria</taxon>
        <taxon>Pseudomonadati</taxon>
        <taxon>Pseudomonadota</taxon>
        <taxon>Gammaproteobacteria</taxon>
        <taxon>Legionellales</taxon>
        <taxon>Legionellaceae</taxon>
        <taxon>Legionella</taxon>
    </lineage>
</organism>
<dbReference type="AlphaFoldDB" id="A0A0W0WXC8"/>
<evidence type="ECO:0000256" key="4">
    <source>
        <dbReference type="ARBA" id="ARBA00022723"/>
    </source>
</evidence>
<keyword evidence="5" id="KW-0460">Magnesium</keyword>
<dbReference type="InterPro" id="IPR033749">
    <property type="entry name" value="Polyprenyl_synt_CS"/>
</dbReference>
<proteinExistence type="inferred from homology"/>
<dbReference type="Pfam" id="PF00348">
    <property type="entry name" value="polyprenyl_synt"/>
    <property type="match status" value="1"/>
</dbReference>
<evidence type="ECO:0000256" key="2">
    <source>
        <dbReference type="ARBA" id="ARBA00006706"/>
    </source>
</evidence>
<dbReference type="PANTHER" id="PTHR12001:SF69">
    <property type="entry name" value="ALL TRANS-POLYPRENYL-DIPHOSPHATE SYNTHASE PDSS1"/>
    <property type="match status" value="1"/>
</dbReference>
<protein>
    <submittedName>
        <fullName evidence="7">Octaprenyl diphosphate synthase IspB</fullName>
    </submittedName>
</protein>
<evidence type="ECO:0000256" key="1">
    <source>
        <dbReference type="ARBA" id="ARBA00001946"/>
    </source>
</evidence>